<feature type="compositionally biased region" description="Basic residues" evidence="1">
    <location>
        <begin position="393"/>
        <end position="402"/>
    </location>
</feature>
<protein>
    <recommendedName>
        <fullName evidence="2">Myb-like domain-containing protein</fullName>
    </recommendedName>
</protein>
<dbReference type="InterPro" id="IPR001005">
    <property type="entry name" value="SANT/Myb"/>
</dbReference>
<proteinExistence type="predicted"/>
<evidence type="ECO:0000313" key="3">
    <source>
        <dbReference type="EMBL" id="OWK18111.1"/>
    </source>
</evidence>
<dbReference type="Proteomes" id="UP000242450">
    <property type="component" value="Chromosome 1"/>
</dbReference>
<dbReference type="EMBL" id="MKHE01000001">
    <property type="protein sequence ID" value="OWK18111.1"/>
    <property type="molecule type" value="Genomic_DNA"/>
</dbReference>
<dbReference type="SMART" id="SM00717">
    <property type="entry name" value="SANT"/>
    <property type="match status" value="1"/>
</dbReference>
<feature type="compositionally biased region" description="Pro residues" evidence="1">
    <location>
        <begin position="368"/>
        <end position="388"/>
    </location>
</feature>
<feature type="domain" description="Myb-like" evidence="2">
    <location>
        <begin position="87"/>
        <end position="157"/>
    </location>
</feature>
<evidence type="ECO:0000313" key="4">
    <source>
        <dbReference type="Proteomes" id="UP000242450"/>
    </source>
</evidence>
<dbReference type="InterPro" id="IPR028002">
    <property type="entry name" value="Myb_DNA-bind_5"/>
</dbReference>
<reference evidence="3 4" key="1">
    <citation type="journal article" date="2018" name="Mol. Genet. Genomics">
        <title>The red deer Cervus elaphus genome CerEla1.0: sequencing, annotating, genes, and chromosomes.</title>
        <authorList>
            <person name="Bana N.A."/>
            <person name="Nyiri A."/>
            <person name="Nagy J."/>
            <person name="Frank K."/>
            <person name="Nagy T."/>
            <person name="Steger V."/>
            <person name="Schiller M."/>
            <person name="Lakatos P."/>
            <person name="Sugar L."/>
            <person name="Horn P."/>
            <person name="Barta E."/>
            <person name="Orosz L."/>
        </authorList>
    </citation>
    <scope>NUCLEOTIDE SEQUENCE [LARGE SCALE GENOMIC DNA]</scope>
    <source>
        <strain evidence="3">Hungarian</strain>
    </source>
</reference>
<dbReference type="AlphaFoldDB" id="A0A212DIX4"/>
<comment type="caution">
    <text evidence="3">The sequence shown here is derived from an EMBL/GenBank/DDBJ whole genome shotgun (WGS) entry which is preliminary data.</text>
</comment>
<dbReference type="PANTHER" id="PTHR23098:SF16">
    <property type="entry name" value="REGULATORY PROTEIN ZESTE"/>
    <property type="match status" value="1"/>
</dbReference>
<keyword evidence="4" id="KW-1185">Reference proteome</keyword>
<organism evidence="3 4">
    <name type="scientific">Cervus elaphus hippelaphus</name>
    <name type="common">European red deer</name>
    <dbReference type="NCBI Taxonomy" id="46360"/>
    <lineage>
        <taxon>Eukaryota</taxon>
        <taxon>Metazoa</taxon>
        <taxon>Chordata</taxon>
        <taxon>Craniata</taxon>
        <taxon>Vertebrata</taxon>
        <taxon>Euteleostomi</taxon>
        <taxon>Mammalia</taxon>
        <taxon>Eutheria</taxon>
        <taxon>Laurasiatheria</taxon>
        <taxon>Artiodactyla</taxon>
        <taxon>Ruminantia</taxon>
        <taxon>Pecora</taxon>
        <taxon>Cervidae</taxon>
        <taxon>Cervinae</taxon>
        <taxon>Cervus</taxon>
    </lineage>
</organism>
<evidence type="ECO:0000259" key="2">
    <source>
        <dbReference type="SMART" id="SM00717"/>
    </source>
</evidence>
<dbReference type="OrthoDB" id="9940550at2759"/>
<dbReference type="GO" id="GO:0005634">
    <property type="term" value="C:nucleus"/>
    <property type="evidence" value="ECO:0007669"/>
    <property type="project" value="TreeGrafter"/>
</dbReference>
<name>A0A212DIX4_CEREH</name>
<accession>A0A212DIX4</accession>
<dbReference type="PANTHER" id="PTHR23098">
    <property type="entry name" value="AGAP001331-PA-RELATED"/>
    <property type="match status" value="1"/>
</dbReference>
<evidence type="ECO:0000256" key="1">
    <source>
        <dbReference type="SAM" id="MobiDB-lite"/>
    </source>
</evidence>
<feature type="region of interest" description="Disordered" evidence="1">
    <location>
        <begin position="352"/>
        <end position="402"/>
    </location>
</feature>
<gene>
    <name evidence="3" type="ORF">Celaphus_00009344</name>
</gene>
<feature type="non-terminal residue" evidence="3">
    <location>
        <position position="1"/>
    </location>
</feature>
<dbReference type="Pfam" id="PF13873">
    <property type="entry name" value="Myb_DNA-bind_5"/>
    <property type="match status" value="1"/>
</dbReference>
<sequence length="402" mass="43845">EPTPQRCPFRDFLSVFQIVDKNNRYKSIDGSDETKANWMRRDPKRKASGSVRAPVACAAAPAARLAAVRGGLAPGAGNVAPLAERKRKPKFSKEELDILVTEVTHHEAVLFGRETMRLSHADRDKIWEGIARKITSVSQVPRSVKDIKHRWDDMKRRTKDKLAFMQQSLSGPGAGGRAPTIVLTAHERAIESALLTARSGHGFPRAELDGTDSPSTSYDEDEETPGPSRPPLRVPLRPSPEEEACLARPTLLRSSSSSDQSETVGPKPEALPRPSPQAACRTPRHPSPPSPGLDWQLLHAHAQQTEVFRQFCQELLTVHRDLASSMQAVGQAVAELTSRVSQACQTLMEIRDGVRASQRGPDGAAPVGPTPPAEALPVEPPEAPPAPAPARTTRSRKRKHSF</sequence>
<feature type="region of interest" description="Disordered" evidence="1">
    <location>
        <begin position="201"/>
        <end position="294"/>
    </location>
</feature>